<keyword evidence="2" id="KW-0472">Membrane</keyword>
<feature type="region of interest" description="Disordered" evidence="1">
    <location>
        <begin position="96"/>
        <end position="118"/>
    </location>
</feature>
<feature type="signal peptide" evidence="3">
    <location>
        <begin position="1"/>
        <end position="44"/>
    </location>
</feature>
<evidence type="ECO:0000313" key="5">
    <source>
        <dbReference type="Proteomes" id="UP000198609"/>
    </source>
</evidence>
<protein>
    <recommendedName>
        <fullName evidence="6">PEP-CTERM protein-sorting domain-containing protein</fullName>
    </recommendedName>
</protein>
<accession>A0A1H4ZPU2</accession>
<evidence type="ECO:0000313" key="4">
    <source>
        <dbReference type="EMBL" id="SED32153.1"/>
    </source>
</evidence>
<feature type="chain" id="PRO_5011765567" description="PEP-CTERM protein-sorting domain-containing protein" evidence="3">
    <location>
        <begin position="45"/>
        <end position="201"/>
    </location>
</feature>
<gene>
    <name evidence="4" type="ORF">SAMN04490356_7966</name>
</gene>
<keyword evidence="2" id="KW-0812">Transmembrane</keyword>
<dbReference type="EMBL" id="FNST01000002">
    <property type="protein sequence ID" value="SED32153.1"/>
    <property type="molecule type" value="Genomic_DNA"/>
</dbReference>
<dbReference type="RefSeq" id="WP_208905871.1">
    <property type="nucleotide sequence ID" value="NZ_FNST01000002.1"/>
</dbReference>
<name>A0A1H4ZPU2_STRMJ</name>
<evidence type="ECO:0008006" key="6">
    <source>
        <dbReference type="Google" id="ProtNLM"/>
    </source>
</evidence>
<dbReference type="AlphaFoldDB" id="A0A1H4ZPU2"/>
<feature type="transmembrane region" description="Helical" evidence="2">
    <location>
        <begin position="167"/>
        <end position="186"/>
    </location>
</feature>
<sequence length="201" mass="21152">MRSSRSPLLLAVALASRRIRGHARRLALAAAAAFALVAVSTAPAAAYAPVGVVHTERVQAGPYAITVGFSEWPLRAMQSLDFTFAPADGVAGKSGTLTLDGPGLDADDRESPLGRHPRKRDVWGLDVQALPEPGTFSFTFDIDGPDGHGRGTLRNVGVLDQPGPPLAISWAVCAIPPVGMLAYLAVGWRRNKPSEKVATLI</sequence>
<evidence type="ECO:0000256" key="3">
    <source>
        <dbReference type="SAM" id="SignalP"/>
    </source>
</evidence>
<organism evidence="4 5">
    <name type="scientific">Streptomyces melanosporofaciens</name>
    <dbReference type="NCBI Taxonomy" id="67327"/>
    <lineage>
        <taxon>Bacteria</taxon>
        <taxon>Bacillati</taxon>
        <taxon>Actinomycetota</taxon>
        <taxon>Actinomycetes</taxon>
        <taxon>Kitasatosporales</taxon>
        <taxon>Streptomycetaceae</taxon>
        <taxon>Streptomyces</taxon>
        <taxon>Streptomyces violaceusniger group</taxon>
    </lineage>
</organism>
<evidence type="ECO:0000256" key="1">
    <source>
        <dbReference type="SAM" id="MobiDB-lite"/>
    </source>
</evidence>
<reference evidence="5" key="1">
    <citation type="submission" date="2016-10" db="EMBL/GenBank/DDBJ databases">
        <authorList>
            <person name="Varghese N."/>
            <person name="Submissions S."/>
        </authorList>
    </citation>
    <scope>NUCLEOTIDE SEQUENCE [LARGE SCALE GENOMIC DNA]</scope>
    <source>
        <strain evidence="5">DSM 40318</strain>
    </source>
</reference>
<keyword evidence="2" id="KW-1133">Transmembrane helix</keyword>
<proteinExistence type="predicted"/>
<keyword evidence="5" id="KW-1185">Reference proteome</keyword>
<dbReference type="Proteomes" id="UP000198609">
    <property type="component" value="Unassembled WGS sequence"/>
</dbReference>
<evidence type="ECO:0000256" key="2">
    <source>
        <dbReference type="SAM" id="Phobius"/>
    </source>
</evidence>
<keyword evidence="3" id="KW-0732">Signal</keyword>